<accession>A0A4P7NHK1</accession>
<evidence type="ECO:0000256" key="1">
    <source>
        <dbReference type="ARBA" id="ARBA00004141"/>
    </source>
</evidence>
<dbReference type="PANTHER" id="PTHR31465:SF9">
    <property type="entry name" value="SPHINGOID LONG-CHAIN BASE TRANSPORTER RSB1"/>
    <property type="match status" value="1"/>
</dbReference>
<keyword evidence="2" id="KW-0812">Transmembrane</keyword>
<gene>
    <name evidence="5" type="ORF">PoMZ_08408</name>
</gene>
<evidence type="ECO:0000313" key="6">
    <source>
        <dbReference type="Proteomes" id="UP000294847"/>
    </source>
</evidence>
<name>A0A4P7NHK1_PYROR</name>
<keyword evidence="3" id="KW-1133">Transmembrane helix</keyword>
<dbReference type="Pfam" id="PF04479">
    <property type="entry name" value="RTA1"/>
    <property type="match status" value="1"/>
</dbReference>
<dbReference type="VEuPathDB" id="FungiDB:M_BR32_EuGene_00043251"/>
<dbReference type="AlphaFoldDB" id="A0A4P7NHK1"/>
<evidence type="ECO:0000313" key="5">
    <source>
        <dbReference type="EMBL" id="QBZ61459.1"/>
    </source>
</evidence>
<dbReference type="GO" id="GO:0000324">
    <property type="term" value="C:fungal-type vacuole"/>
    <property type="evidence" value="ECO:0007669"/>
    <property type="project" value="TreeGrafter"/>
</dbReference>
<evidence type="ECO:0000256" key="2">
    <source>
        <dbReference type="ARBA" id="ARBA00022692"/>
    </source>
</evidence>
<proteinExistence type="predicted"/>
<dbReference type="InterPro" id="IPR007568">
    <property type="entry name" value="RTA1"/>
</dbReference>
<keyword evidence="4" id="KW-0472">Membrane</keyword>
<comment type="subcellular location">
    <subcellularLocation>
        <location evidence="1">Membrane</location>
        <topology evidence="1">Multi-pass membrane protein</topology>
    </subcellularLocation>
</comment>
<evidence type="ECO:0000256" key="3">
    <source>
        <dbReference type="ARBA" id="ARBA00022989"/>
    </source>
</evidence>
<protein>
    <submittedName>
        <fullName evidence="5">Uncharacterized protein</fullName>
    </submittedName>
</protein>
<dbReference type="Proteomes" id="UP000294847">
    <property type="component" value="Chromosome 4"/>
</dbReference>
<dbReference type="EMBL" id="CP034207">
    <property type="protein sequence ID" value="QBZ61459.1"/>
    <property type="molecule type" value="Genomic_DNA"/>
</dbReference>
<evidence type="ECO:0000256" key="4">
    <source>
        <dbReference type="ARBA" id="ARBA00023136"/>
    </source>
</evidence>
<sequence length="330" mass="35892">MAQPQQPPPGKMTGGGPPPPGRMPGNFIVFGPRANCTLDLCPVEMSVYGYRPSLAANGAFIALFTIAAMIHAYLGIRWRSWWFMGCMVTGCFVITLGYIGRIILYYNPWSFAGFMMQIILVGSGPVWFCGAIYVTLSKTVTFLSPAYSRIPPRLYIWIFIPCDAVALVLQAVGGALSTTSSGASQVGVDMGIAGLAFQVATMTVFSTAMVDYMIRYMRSPMARADGSIVQVLGVRLRLFFLGLASATVLILGRSAYRVEELSKGYSGPSIRNETPFIWLEGVVIIVATYLLCIGHPGIVFSKCRQGRPESTDKIAMSNVRLSSLSPENRM</sequence>
<dbReference type="GO" id="GO:0005886">
    <property type="term" value="C:plasma membrane"/>
    <property type="evidence" value="ECO:0007669"/>
    <property type="project" value="TreeGrafter"/>
</dbReference>
<reference evidence="5 6" key="1">
    <citation type="journal article" date="2019" name="Mol. Biol. Evol.">
        <title>Blast fungal genomes show frequent chromosomal changes, gene gains and losses, and effector gene turnover.</title>
        <authorList>
            <person name="Gomez Luciano L.B."/>
            <person name="Jason Tsai I."/>
            <person name="Chuma I."/>
            <person name="Tosa Y."/>
            <person name="Chen Y.H."/>
            <person name="Li J.Y."/>
            <person name="Li M.Y."/>
            <person name="Jade Lu M.Y."/>
            <person name="Nakayashiki H."/>
            <person name="Li W.H."/>
        </authorList>
    </citation>
    <scope>NUCLEOTIDE SEQUENCE [LARGE SCALE GENOMIC DNA]</scope>
    <source>
        <strain evidence="5">MZ5-1-6</strain>
    </source>
</reference>
<organism evidence="5 6">
    <name type="scientific">Pyricularia oryzae</name>
    <name type="common">Rice blast fungus</name>
    <name type="synonym">Magnaporthe oryzae</name>
    <dbReference type="NCBI Taxonomy" id="318829"/>
    <lineage>
        <taxon>Eukaryota</taxon>
        <taxon>Fungi</taxon>
        <taxon>Dikarya</taxon>
        <taxon>Ascomycota</taxon>
        <taxon>Pezizomycotina</taxon>
        <taxon>Sordariomycetes</taxon>
        <taxon>Sordariomycetidae</taxon>
        <taxon>Magnaporthales</taxon>
        <taxon>Pyriculariaceae</taxon>
        <taxon>Pyricularia</taxon>
    </lineage>
</organism>
<dbReference type="OMA" id="GIRWRQW"/>
<dbReference type="PANTHER" id="PTHR31465">
    <property type="entry name" value="PROTEIN RTA1-RELATED"/>
    <property type="match status" value="1"/>
</dbReference>